<keyword evidence="3" id="KW-0804">Transcription</keyword>
<dbReference type="InterPro" id="IPR050109">
    <property type="entry name" value="HTH-type_TetR-like_transc_reg"/>
</dbReference>
<dbReference type="EMBL" id="RWKA01000004">
    <property type="protein sequence ID" value="TGB44155.1"/>
    <property type="molecule type" value="Genomic_DNA"/>
</dbReference>
<sequence length="222" mass="24274">MAVADKPSARQAKRLQTRERLMGAAVAEFKRAGMAAADIGTIVSAAGVAHGTFFFHFPTKEHVLLELERREEERISAQFIRYVNSVSDLGAKLTEAIRLVRGLEQRLGAILFKDFLALHFSPTRPAAEGAQDHSMVVLIAREIERAQALGEADAQADAMNSAVFFLLGLYALLVTTHDWPTQGEMLEDYVCRTLRGLGVCQWAGLGPAADGTAIRPCRPAQR</sequence>
<dbReference type="PROSITE" id="PS50977">
    <property type="entry name" value="HTH_TETR_2"/>
    <property type="match status" value="1"/>
</dbReference>
<keyword evidence="1" id="KW-0805">Transcription regulation</keyword>
<dbReference type="GO" id="GO:0000976">
    <property type="term" value="F:transcription cis-regulatory region binding"/>
    <property type="evidence" value="ECO:0007669"/>
    <property type="project" value="TreeGrafter"/>
</dbReference>
<dbReference type="Proteomes" id="UP000297792">
    <property type="component" value="Unassembled WGS sequence"/>
</dbReference>
<dbReference type="PANTHER" id="PTHR30055">
    <property type="entry name" value="HTH-TYPE TRANSCRIPTIONAL REGULATOR RUTR"/>
    <property type="match status" value="1"/>
</dbReference>
<reference evidence="4 5" key="1">
    <citation type="submission" date="2018-12" db="EMBL/GenBank/DDBJ databases">
        <title>Draft genome sequences of Mycolicibacterium peregrinum isolated from a pig with lymphadenitis and from soil on the same Japanese pig farm.</title>
        <authorList>
            <person name="Komatsu T."/>
            <person name="Ohya K."/>
            <person name="Sawai K."/>
            <person name="Odoi J.O."/>
            <person name="Otsu K."/>
            <person name="Ota A."/>
            <person name="Ito T."/>
            <person name="Kawai M."/>
            <person name="Maruyama F."/>
        </authorList>
    </citation>
    <scope>NUCLEOTIDE SEQUENCE [LARGE SCALE GENOMIC DNA]</scope>
    <source>
        <strain evidence="4 5">138</strain>
    </source>
</reference>
<dbReference type="Gene3D" id="1.10.357.10">
    <property type="entry name" value="Tetracycline Repressor, domain 2"/>
    <property type="match status" value="1"/>
</dbReference>
<dbReference type="SUPFAM" id="SSF46689">
    <property type="entry name" value="Homeodomain-like"/>
    <property type="match status" value="1"/>
</dbReference>
<dbReference type="GO" id="GO:0003700">
    <property type="term" value="F:DNA-binding transcription factor activity"/>
    <property type="evidence" value="ECO:0007669"/>
    <property type="project" value="TreeGrafter"/>
</dbReference>
<evidence type="ECO:0000313" key="5">
    <source>
        <dbReference type="Proteomes" id="UP000297792"/>
    </source>
</evidence>
<dbReference type="PRINTS" id="PR00455">
    <property type="entry name" value="HTHTETR"/>
</dbReference>
<dbReference type="AlphaFoldDB" id="A0A4Z0HVM3"/>
<proteinExistence type="predicted"/>
<keyword evidence="5" id="KW-1185">Reference proteome</keyword>
<evidence type="ECO:0000313" key="4">
    <source>
        <dbReference type="EMBL" id="TGB44155.1"/>
    </source>
</evidence>
<evidence type="ECO:0000256" key="1">
    <source>
        <dbReference type="ARBA" id="ARBA00023015"/>
    </source>
</evidence>
<evidence type="ECO:0000256" key="3">
    <source>
        <dbReference type="ARBA" id="ARBA00023163"/>
    </source>
</evidence>
<dbReference type="RefSeq" id="WP_135359783.1">
    <property type="nucleotide sequence ID" value="NZ_RWJZ01000003.1"/>
</dbReference>
<evidence type="ECO:0000256" key="2">
    <source>
        <dbReference type="ARBA" id="ARBA00023125"/>
    </source>
</evidence>
<gene>
    <name evidence="4" type="ORF">EJD98_09810</name>
</gene>
<accession>A0A4Z0HVM3</accession>
<dbReference type="Pfam" id="PF00440">
    <property type="entry name" value="TetR_N"/>
    <property type="match status" value="1"/>
</dbReference>
<dbReference type="PANTHER" id="PTHR30055:SF234">
    <property type="entry name" value="HTH-TYPE TRANSCRIPTIONAL REGULATOR BETI"/>
    <property type="match status" value="1"/>
</dbReference>
<dbReference type="InterPro" id="IPR001647">
    <property type="entry name" value="HTH_TetR"/>
</dbReference>
<name>A0A4Z0HVM3_MYCPR</name>
<organism evidence="4 5">
    <name type="scientific">Mycolicibacterium peregrinum</name>
    <name type="common">Mycobacterium peregrinum</name>
    <dbReference type="NCBI Taxonomy" id="43304"/>
    <lineage>
        <taxon>Bacteria</taxon>
        <taxon>Bacillati</taxon>
        <taxon>Actinomycetota</taxon>
        <taxon>Actinomycetes</taxon>
        <taxon>Mycobacteriales</taxon>
        <taxon>Mycobacteriaceae</taxon>
        <taxon>Mycolicibacterium</taxon>
    </lineage>
</organism>
<protein>
    <submittedName>
        <fullName evidence="4">TetR/AcrR family transcriptional regulator</fullName>
    </submittedName>
</protein>
<dbReference type="InterPro" id="IPR009057">
    <property type="entry name" value="Homeodomain-like_sf"/>
</dbReference>
<keyword evidence="2" id="KW-0238">DNA-binding</keyword>
<comment type="caution">
    <text evidence="4">The sequence shown here is derived from an EMBL/GenBank/DDBJ whole genome shotgun (WGS) entry which is preliminary data.</text>
</comment>